<evidence type="ECO:0000313" key="1">
    <source>
        <dbReference type="EMBL" id="KAL1865948.1"/>
    </source>
</evidence>
<keyword evidence="2" id="KW-1185">Reference proteome</keyword>
<dbReference type="EMBL" id="JAZHXJ010000279">
    <property type="protein sequence ID" value="KAL1865948.1"/>
    <property type="molecule type" value="Genomic_DNA"/>
</dbReference>
<protein>
    <submittedName>
        <fullName evidence="1">Uncharacterized protein</fullName>
    </submittedName>
</protein>
<evidence type="ECO:0000313" key="2">
    <source>
        <dbReference type="Proteomes" id="UP001586593"/>
    </source>
</evidence>
<organism evidence="1 2">
    <name type="scientific">Phialemonium thermophilum</name>
    <dbReference type="NCBI Taxonomy" id="223376"/>
    <lineage>
        <taxon>Eukaryota</taxon>
        <taxon>Fungi</taxon>
        <taxon>Dikarya</taxon>
        <taxon>Ascomycota</taxon>
        <taxon>Pezizomycotina</taxon>
        <taxon>Sordariomycetes</taxon>
        <taxon>Sordariomycetidae</taxon>
        <taxon>Cephalothecales</taxon>
        <taxon>Cephalothecaceae</taxon>
        <taxon>Phialemonium</taxon>
    </lineage>
</organism>
<accession>A0ABR3WQY3</accession>
<sequence length="137" mass="15792">MWREVLRVPDYQALSDLDKDPFLSPFCSGARLANISCRISSNLMRLRSTYDEHDYLPDAITTKTKEYRLQTLFASQQYCQAQPLQVQQTRPRAFGLGCPACQGISHRGVQIRRCHLLDQVRRVGRQAVPHETLEWDG</sequence>
<dbReference type="Proteomes" id="UP001586593">
    <property type="component" value="Unassembled WGS sequence"/>
</dbReference>
<gene>
    <name evidence="1" type="ORF">VTK73DRAFT_4954</name>
</gene>
<comment type="caution">
    <text evidence="1">The sequence shown here is derived from an EMBL/GenBank/DDBJ whole genome shotgun (WGS) entry which is preliminary data.</text>
</comment>
<name>A0ABR3WQY3_9PEZI</name>
<reference evidence="1 2" key="1">
    <citation type="journal article" date="2024" name="Commun. Biol.">
        <title>Comparative genomic analysis of thermophilic fungi reveals convergent evolutionary adaptations and gene losses.</title>
        <authorList>
            <person name="Steindorff A.S."/>
            <person name="Aguilar-Pontes M.V."/>
            <person name="Robinson A.J."/>
            <person name="Andreopoulos B."/>
            <person name="LaButti K."/>
            <person name="Kuo A."/>
            <person name="Mondo S."/>
            <person name="Riley R."/>
            <person name="Otillar R."/>
            <person name="Haridas S."/>
            <person name="Lipzen A."/>
            <person name="Grimwood J."/>
            <person name="Schmutz J."/>
            <person name="Clum A."/>
            <person name="Reid I.D."/>
            <person name="Moisan M.C."/>
            <person name="Butler G."/>
            <person name="Nguyen T.T.M."/>
            <person name="Dewar K."/>
            <person name="Conant G."/>
            <person name="Drula E."/>
            <person name="Henrissat B."/>
            <person name="Hansel C."/>
            <person name="Singer S."/>
            <person name="Hutchinson M.I."/>
            <person name="de Vries R.P."/>
            <person name="Natvig D.O."/>
            <person name="Powell A.J."/>
            <person name="Tsang A."/>
            <person name="Grigoriev I.V."/>
        </authorList>
    </citation>
    <scope>NUCLEOTIDE SEQUENCE [LARGE SCALE GENOMIC DNA]</scope>
    <source>
        <strain evidence="1 2">ATCC 24622</strain>
    </source>
</reference>
<proteinExistence type="predicted"/>